<feature type="domain" description="AAA+ ATPase" evidence="1">
    <location>
        <begin position="415"/>
        <end position="547"/>
    </location>
</feature>
<accession>A0A2T9JER2</accession>
<evidence type="ECO:0000313" key="2">
    <source>
        <dbReference type="EMBL" id="PVM82183.1"/>
    </source>
</evidence>
<evidence type="ECO:0000313" key="3">
    <source>
        <dbReference type="Proteomes" id="UP000245073"/>
    </source>
</evidence>
<dbReference type="PANTHER" id="PTHR46411:SF3">
    <property type="entry name" value="AAA+ ATPASE DOMAIN-CONTAINING PROTEIN"/>
    <property type="match status" value="1"/>
</dbReference>
<dbReference type="OrthoDB" id="7438987at2"/>
<comment type="caution">
    <text evidence="2">The sequence shown here is derived from an EMBL/GenBank/DDBJ whole genome shotgun (WGS) entry which is preliminary data.</text>
</comment>
<dbReference type="InterPro" id="IPR054472">
    <property type="entry name" value="WHD"/>
</dbReference>
<proteinExistence type="predicted"/>
<dbReference type="InterPro" id="IPR003593">
    <property type="entry name" value="AAA+_ATPase"/>
</dbReference>
<dbReference type="GO" id="GO:0005524">
    <property type="term" value="F:ATP binding"/>
    <property type="evidence" value="ECO:0007669"/>
    <property type="project" value="InterPro"/>
</dbReference>
<dbReference type="Gene3D" id="3.40.50.300">
    <property type="entry name" value="P-loop containing nucleotide triphosphate hydrolases"/>
    <property type="match status" value="1"/>
</dbReference>
<dbReference type="InterPro" id="IPR027417">
    <property type="entry name" value="P-loop_NTPase"/>
</dbReference>
<organism evidence="2 3">
    <name type="scientific">Caulobacter endophyticus</name>
    <dbReference type="NCBI Taxonomy" id="2172652"/>
    <lineage>
        <taxon>Bacteria</taxon>
        <taxon>Pseudomonadati</taxon>
        <taxon>Pseudomonadota</taxon>
        <taxon>Alphaproteobacteria</taxon>
        <taxon>Caulobacterales</taxon>
        <taxon>Caulobacteraceae</taxon>
        <taxon>Caulobacter</taxon>
    </lineage>
</organism>
<keyword evidence="3" id="KW-1185">Reference proteome</keyword>
<dbReference type="InterPro" id="IPR003959">
    <property type="entry name" value="ATPase_AAA_core"/>
</dbReference>
<protein>
    <submittedName>
        <fullName evidence="2">ATPase</fullName>
    </submittedName>
</protein>
<dbReference type="Pfam" id="PF00004">
    <property type="entry name" value="AAA"/>
    <property type="match status" value="1"/>
</dbReference>
<dbReference type="AlphaFoldDB" id="A0A2T9JER2"/>
<name>A0A2T9JER2_9CAUL</name>
<dbReference type="EMBL" id="QDKQ01000077">
    <property type="protein sequence ID" value="PVM82183.1"/>
    <property type="molecule type" value="Genomic_DNA"/>
</dbReference>
<reference evidence="2 3" key="1">
    <citation type="submission" date="2018-04" db="EMBL/GenBank/DDBJ databases">
        <title>The genome sequence of Caulobacter sp. 744.</title>
        <authorList>
            <person name="Gao J."/>
            <person name="Sun J."/>
        </authorList>
    </citation>
    <scope>NUCLEOTIDE SEQUENCE [LARGE SCALE GENOMIC DNA]</scope>
    <source>
        <strain evidence="2 3">774</strain>
    </source>
</reference>
<dbReference type="PANTHER" id="PTHR46411">
    <property type="entry name" value="FAMILY ATPASE, PUTATIVE-RELATED"/>
    <property type="match status" value="1"/>
</dbReference>
<dbReference type="Proteomes" id="UP000245073">
    <property type="component" value="Unassembled WGS sequence"/>
</dbReference>
<gene>
    <name evidence="2" type="ORF">DDF67_24580</name>
</gene>
<sequence length="632" mass="68077">MSAPWLVGQLDGPQGALAAALDELRDLIARKPATRKAGDSARTPAASGIDLIADRFSLSPFERDLLLLCAGVELDAGFAEAVRVAGGPPSFGFALATLPGAHWSAITPTGPLRYWRLIDFATGQPVTTASIRIDERILHFVAGVSHLDERLQGLVRAAPSPDQLTEAHARLAKRIAALWASADARQEPWPAVQLIGDPDAGGLAVAASACAAHGLGLNLIRAADLPAGASERTGFERLWSREAALSDSALLVEISDADPPETLRAAAAFAAASRAVTLVASREPLRAEGKPLPRFDIAKPDRGEQIVLWRKALGETAARRETEIERVVSHFDLGPAAIVTASALAETQPLWDACRDQSRGRLDDLAQRIEPAAEWEDLVLPRAEADILREIVANVRQRSRIYDHWGFAGKSGRGLGVSALFAGASGTGKTLAAEIMSRELELDLFRIDLSQVVNKYIGETEKNLRRVFDAAEAAGAVLLFDEADALFGKRGEVKDSHDRYANLEVSYLLQRMECYRGLAILTTNLPQAIDPAFKRRLRFIVQFPFPDLAERAEIWRKAFPPAAPTQGLEIDQLARLNVPGGNIRNIALGAAFIAADAGSPVTMDHVRRAARAEYAKIGRTMTGAELVGWTST</sequence>
<dbReference type="RefSeq" id="WP_109455358.1">
    <property type="nucleotide sequence ID" value="NZ_QDKQ01000077.1"/>
</dbReference>
<dbReference type="GO" id="GO:0016887">
    <property type="term" value="F:ATP hydrolysis activity"/>
    <property type="evidence" value="ECO:0007669"/>
    <property type="project" value="InterPro"/>
</dbReference>
<dbReference type="CDD" id="cd19481">
    <property type="entry name" value="RecA-like_protease"/>
    <property type="match status" value="1"/>
</dbReference>
<dbReference type="Pfam" id="PF22977">
    <property type="entry name" value="WHD"/>
    <property type="match status" value="1"/>
</dbReference>
<dbReference type="SUPFAM" id="SSF52540">
    <property type="entry name" value="P-loop containing nucleoside triphosphate hydrolases"/>
    <property type="match status" value="1"/>
</dbReference>
<evidence type="ECO:0000259" key="1">
    <source>
        <dbReference type="SMART" id="SM00382"/>
    </source>
</evidence>
<dbReference type="SMART" id="SM00382">
    <property type="entry name" value="AAA"/>
    <property type="match status" value="1"/>
</dbReference>